<dbReference type="GO" id="GO:0003677">
    <property type="term" value="F:DNA binding"/>
    <property type="evidence" value="ECO:0007669"/>
    <property type="project" value="UniProtKB-KW"/>
</dbReference>
<dbReference type="Gene3D" id="1.10.10.10">
    <property type="entry name" value="Winged helix-like DNA-binding domain superfamily/Winged helix DNA-binding domain"/>
    <property type="match status" value="1"/>
</dbReference>
<evidence type="ECO:0000313" key="6">
    <source>
        <dbReference type="EMBL" id="OWK97722.1"/>
    </source>
</evidence>
<evidence type="ECO:0000256" key="2">
    <source>
        <dbReference type="ARBA" id="ARBA00023015"/>
    </source>
</evidence>
<sequence length="152" mass="17869">MKINQLTHAEELLMTILWKLNSAYMKEVMEQYPEPKPHQNTVSTFIKILVEKEFLTTEKEGRIFKYRVAIPFEDYREYRTKSFVEQYFGNSGSELVKTLVDVKLLNPSELTNLFGTKIPEQENPISDFVEEITSGKKTGKKDKKKKKEKKKK</sequence>
<dbReference type="RefSeq" id="WP_088264531.1">
    <property type="nucleotide sequence ID" value="NZ_JASZ02000022.1"/>
</dbReference>
<dbReference type="Proteomes" id="UP000197587">
    <property type="component" value="Unassembled WGS sequence"/>
</dbReference>
<evidence type="ECO:0000256" key="4">
    <source>
        <dbReference type="ARBA" id="ARBA00023163"/>
    </source>
</evidence>
<dbReference type="InterPro" id="IPR005650">
    <property type="entry name" value="BlaI_family"/>
</dbReference>
<keyword evidence="2" id="KW-0805">Transcription regulation</keyword>
<dbReference type="AlphaFoldDB" id="A0A2D0A642"/>
<accession>A0A2D0A642</accession>
<keyword evidence="3" id="KW-0238">DNA-binding</keyword>
<comment type="caution">
    <text evidence="6">The sequence shown here is derived from an EMBL/GenBank/DDBJ whole genome shotgun (WGS) entry which is preliminary data.</text>
</comment>
<evidence type="ECO:0000313" key="7">
    <source>
        <dbReference type="Proteomes" id="UP000197587"/>
    </source>
</evidence>
<keyword evidence="4" id="KW-0804">Transcription</keyword>
<dbReference type="Pfam" id="PF03965">
    <property type="entry name" value="Penicillinase_R"/>
    <property type="match status" value="1"/>
</dbReference>
<proteinExistence type="inferred from homology"/>
<protein>
    <submittedName>
        <fullName evidence="6">Uncharacterized protein</fullName>
    </submittedName>
</protein>
<dbReference type="GO" id="GO:0045892">
    <property type="term" value="P:negative regulation of DNA-templated transcription"/>
    <property type="evidence" value="ECO:0007669"/>
    <property type="project" value="InterPro"/>
</dbReference>
<dbReference type="InterPro" id="IPR036388">
    <property type="entry name" value="WH-like_DNA-bd_sf"/>
</dbReference>
<dbReference type="InterPro" id="IPR036390">
    <property type="entry name" value="WH_DNA-bd_sf"/>
</dbReference>
<dbReference type="Gene3D" id="1.10.4040.10">
    <property type="entry name" value="Penicillinase repressor domain"/>
    <property type="match status" value="1"/>
</dbReference>
<evidence type="ECO:0000256" key="1">
    <source>
        <dbReference type="ARBA" id="ARBA00011046"/>
    </source>
</evidence>
<feature type="region of interest" description="Disordered" evidence="5">
    <location>
        <begin position="125"/>
        <end position="152"/>
    </location>
</feature>
<keyword evidence="7" id="KW-1185">Reference proteome</keyword>
<gene>
    <name evidence="6" type="ORF">AP75_10010</name>
</gene>
<dbReference type="SUPFAM" id="SSF46785">
    <property type="entry name" value="Winged helix' DNA-binding domain"/>
    <property type="match status" value="1"/>
</dbReference>
<organism evidence="6 7">
    <name type="scientific">Kaistella haifensis DSM 19056</name>
    <dbReference type="NCBI Taxonomy" id="1450526"/>
    <lineage>
        <taxon>Bacteria</taxon>
        <taxon>Pseudomonadati</taxon>
        <taxon>Bacteroidota</taxon>
        <taxon>Flavobacteriia</taxon>
        <taxon>Flavobacteriales</taxon>
        <taxon>Weeksellaceae</taxon>
        <taxon>Chryseobacterium group</taxon>
        <taxon>Kaistella</taxon>
    </lineage>
</organism>
<dbReference type="EMBL" id="JASZ02000022">
    <property type="protein sequence ID" value="OWK97722.1"/>
    <property type="molecule type" value="Genomic_DNA"/>
</dbReference>
<comment type="similarity">
    <text evidence="1">Belongs to the BlaI transcriptional regulatory family.</text>
</comment>
<reference evidence="6 7" key="1">
    <citation type="submission" date="2017-05" db="EMBL/GenBank/DDBJ databases">
        <title>Genome of Chryseobacterium haifense.</title>
        <authorList>
            <person name="Newman J.D."/>
        </authorList>
    </citation>
    <scope>NUCLEOTIDE SEQUENCE [LARGE SCALE GENOMIC DNA]</scope>
    <source>
        <strain evidence="6 7">DSM 19056</strain>
    </source>
</reference>
<evidence type="ECO:0000256" key="3">
    <source>
        <dbReference type="ARBA" id="ARBA00023125"/>
    </source>
</evidence>
<evidence type="ECO:0000256" key="5">
    <source>
        <dbReference type="SAM" id="MobiDB-lite"/>
    </source>
</evidence>
<name>A0A2D0A642_9FLAO</name>
<feature type="compositionally biased region" description="Basic residues" evidence="5">
    <location>
        <begin position="137"/>
        <end position="152"/>
    </location>
</feature>